<dbReference type="GO" id="GO:0003677">
    <property type="term" value="F:DNA binding"/>
    <property type="evidence" value="ECO:0007669"/>
    <property type="project" value="UniProtKB-KW"/>
</dbReference>
<organism evidence="6 7">
    <name type="scientific">Collimonas arenae</name>
    <dbReference type="NCBI Taxonomy" id="279058"/>
    <lineage>
        <taxon>Bacteria</taxon>
        <taxon>Pseudomonadati</taxon>
        <taxon>Pseudomonadota</taxon>
        <taxon>Betaproteobacteria</taxon>
        <taxon>Burkholderiales</taxon>
        <taxon>Oxalobacteraceae</taxon>
        <taxon>Collimonas</taxon>
    </lineage>
</organism>
<keyword evidence="3" id="KW-0238">DNA-binding</keyword>
<evidence type="ECO:0000256" key="1">
    <source>
        <dbReference type="ARBA" id="ARBA00010923"/>
    </source>
</evidence>
<comment type="similarity">
    <text evidence="1">Belongs to the type-I restriction system S methylase family.</text>
</comment>
<evidence type="ECO:0000256" key="4">
    <source>
        <dbReference type="SAM" id="MobiDB-lite"/>
    </source>
</evidence>
<dbReference type="PANTHER" id="PTHR30408:SF12">
    <property type="entry name" value="TYPE I RESTRICTION ENZYME MJAVIII SPECIFICITY SUBUNIT"/>
    <property type="match status" value="1"/>
</dbReference>
<dbReference type="InterPro" id="IPR052021">
    <property type="entry name" value="Type-I_RS_S_subunit"/>
</dbReference>
<evidence type="ECO:0000256" key="2">
    <source>
        <dbReference type="ARBA" id="ARBA00022747"/>
    </source>
</evidence>
<evidence type="ECO:0000256" key="3">
    <source>
        <dbReference type="ARBA" id="ARBA00023125"/>
    </source>
</evidence>
<proteinExistence type="inferred from homology"/>
<feature type="region of interest" description="Disordered" evidence="4">
    <location>
        <begin position="297"/>
        <end position="322"/>
    </location>
</feature>
<keyword evidence="2" id="KW-0680">Restriction system</keyword>
<evidence type="ECO:0000313" key="6">
    <source>
        <dbReference type="EMBL" id="AMP07831.1"/>
    </source>
</evidence>
<sequence length="430" mass="48363">MYLKSKFAYLRQTATGATIPHINRNALESIPLPVIDFEDQIRVAHLLGKIEALITQRKHHLQQLDDLLQSLFLEMFSPKAPGYTDWPLVEIKDLAAKHKGAMRTGPFGSNLLHSEFTTDGDVAVLGIDNAVQNRFAWDERRYISRKKYQELENYRIYPDDVIVTIMGTIGRSAVIPDDIPLAINTKHLAAITLNREIASPLFLSYSIHSNPFILNQFKSKNRGAIMSGLNLGLIKETKLKRPPIDLQNDFAAAHKLIDKMKSRYQESLTDLESLYGALSQQAFKGELDLSRVPLASEQTHLSHEQQAQAERSTSPKQPTTPSELVNELVQAAQPAADARNELLARWLKQYLTNMSPDANLGSAQFLESAWQLVQAIQLETDGATPALTLDDYDELKDLIFEKLRAGDLIQIFDIHSNRVELQKRPTDCGT</sequence>
<dbReference type="InterPro" id="IPR044946">
    <property type="entry name" value="Restrct_endonuc_typeI_TRD_sf"/>
</dbReference>
<gene>
    <name evidence="6" type="ORF">CAter282_0007</name>
</gene>
<keyword evidence="7" id="KW-1185">Reference proteome</keyword>
<evidence type="ECO:0000313" key="7">
    <source>
        <dbReference type="Proteomes" id="UP000071778"/>
    </source>
</evidence>
<dbReference type="InterPro" id="IPR000055">
    <property type="entry name" value="Restrct_endonuc_typeI_TRD"/>
</dbReference>
<dbReference type="SUPFAM" id="SSF116734">
    <property type="entry name" value="DNA methylase specificity domain"/>
    <property type="match status" value="2"/>
</dbReference>
<dbReference type="Proteomes" id="UP000071778">
    <property type="component" value="Chromosome"/>
</dbReference>
<dbReference type="GO" id="GO:0009307">
    <property type="term" value="P:DNA restriction-modification system"/>
    <property type="evidence" value="ECO:0007669"/>
    <property type="project" value="UniProtKB-KW"/>
</dbReference>
<dbReference type="Pfam" id="PF01420">
    <property type="entry name" value="Methylase_S"/>
    <property type="match status" value="1"/>
</dbReference>
<evidence type="ECO:0000259" key="5">
    <source>
        <dbReference type="Pfam" id="PF01420"/>
    </source>
</evidence>
<dbReference type="PANTHER" id="PTHR30408">
    <property type="entry name" value="TYPE-1 RESTRICTION ENZYME ECOKI SPECIFICITY PROTEIN"/>
    <property type="match status" value="1"/>
</dbReference>
<protein>
    <submittedName>
        <fullName evidence="6">Type I restriction modification DNA specificity domain protein</fullName>
    </submittedName>
</protein>
<dbReference type="PATRIC" id="fig|279058.17.peg.8"/>
<name>A0A127PJI3_9BURK</name>
<reference evidence="6 7" key="1">
    <citation type="submission" date="2015-11" db="EMBL/GenBank/DDBJ databases">
        <title>Exploring the genomic traits of fungus-feeding bacterial genus Collimonas.</title>
        <authorList>
            <person name="Song C."/>
            <person name="Schmidt R."/>
            <person name="de Jager V."/>
            <person name="Krzyzanowska D."/>
            <person name="Jongedijk E."/>
            <person name="Cankar K."/>
            <person name="Beekwilder J."/>
            <person name="van Veen A."/>
            <person name="de Boer W."/>
            <person name="van Veen J.A."/>
            <person name="Garbeva P."/>
        </authorList>
    </citation>
    <scope>NUCLEOTIDE SEQUENCE [LARGE SCALE GENOMIC DNA]</scope>
    <source>
        <strain evidence="6 7">Ter282</strain>
    </source>
</reference>
<dbReference type="Gene3D" id="3.90.220.20">
    <property type="entry name" value="DNA methylase specificity domains"/>
    <property type="match status" value="2"/>
</dbReference>
<dbReference type="AlphaFoldDB" id="A0A127PJI3"/>
<feature type="domain" description="Type I restriction modification DNA specificity" evidence="5">
    <location>
        <begin position="85"/>
        <end position="248"/>
    </location>
</feature>
<dbReference type="EMBL" id="CP013235">
    <property type="protein sequence ID" value="AMP07831.1"/>
    <property type="molecule type" value="Genomic_DNA"/>
</dbReference>
<dbReference type="REBASE" id="140046">
    <property type="entry name" value="S.Car282ORF6P"/>
</dbReference>
<accession>A0A127PJI3</accession>